<reference evidence="9" key="1">
    <citation type="submission" date="2022-12" db="EMBL/GenBank/DDBJ databases">
        <authorList>
            <person name="Brejova B."/>
        </authorList>
    </citation>
    <scope>NUCLEOTIDE SEQUENCE</scope>
</reference>
<dbReference type="Gene3D" id="3.30.160.60">
    <property type="entry name" value="Classic Zinc Finger"/>
    <property type="match status" value="1"/>
</dbReference>
<dbReference type="SMART" id="SM00451">
    <property type="entry name" value="ZnF_U1"/>
    <property type="match status" value="1"/>
</dbReference>
<name>A0A9W4X9V0_9ASCO</name>
<proteinExistence type="predicted"/>
<dbReference type="AlphaFoldDB" id="A0A9W4X9V0"/>
<dbReference type="PANTHER" id="PTHR31148:SF1">
    <property type="entry name" value="U1 SMALL NUCLEAR RIBONUCLEOPROTEIN C"/>
    <property type="match status" value="1"/>
</dbReference>
<sequence length="105" mass="12358">MPKYYCDYCKSYLTHDTMSVRKSHLIGKNHIKNYCNYYELKAKELGIWDNSTDDKPNITLKDLNKDNDDDFMLPPPNHLTGLPLPPKSIFHNTKEYQKAIYKSTK</sequence>
<dbReference type="InterPro" id="IPR000690">
    <property type="entry name" value="Matrin/U1-C_Znf_C2H2"/>
</dbReference>
<dbReference type="FunFam" id="3.30.160.60:FF:000890">
    <property type="entry name" value="U1 small nuclear ribonucleoprotein C"/>
    <property type="match status" value="1"/>
</dbReference>
<evidence type="ECO:0000313" key="9">
    <source>
        <dbReference type="EMBL" id="CAI5757717.1"/>
    </source>
</evidence>
<dbReference type="Pfam" id="PF06220">
    <property type="entry name" value="zf-U1"/>
    <property type="match status" value="1"/>
</dbReference>
<evidence type="ECO:0000256" key="5">
    <source>
        <dbReference type="ARBA" id="ARBA00022884"/>
    </source>
</evidence>
<evidence type="ECO:0000256" key="7">
    <source>
        <dbReference type="ARBA" id="ARBA00023274"/>
    </source>
</evidence>
<dbReference type="PIRSF" id="PIRSF037969">
    <property type="entry name" value="U1_snRNP-C"/>
    <property type="match status" value="1"/>
</dbReference>
<evidence type="ECO:0000313" key="10">
    <source>
        <dbReference type="Proteomes" id="UP001152885"/>
    </source>
</evidence>
<comment type="subcellular location">
    <subcellularLocation>
        <location evidence="1">Nucleus</location>
    </subcellularLocation>
</comment>
<dbReference type="InterPro" id="IPR003604">
    <property type="entry name" value="Matrin/U1-like-C_Znf_C2H2"/>
</dbReference>
<gene>
    <name evidence="9" type="ORF">CANVERA_P2230</name>
</gene>
<organism evidence="9 10">
    <name type="scientific">Candida verbasci</name>
    <dbReference type="NCBI Taxonomy" id="1227364"/>
    <lineage>
        <taxon>Eukaryota</taxon>
        <taxon>Fungi</taxon>
        <taxon>Dikarya</taxon>
        <taxon>Ascomycota</taxon>
        <taxon>Saccharomycotina</taxon>
        <taxon>Pichiomycetes</taxon>
        <taxon>Debaryomycetaceae</taxon>
        <taxon>Candida/Lodderomyces clade</taxon>
        <taxon>Candida</taxon>
    </lineage>
</organism>
<dbReference type="GO" id="GO:0030627">
    <property type="term" value="F:pre-mRNA 5'-splice site binding"/>
    <property type="evidence" value="ECO:0007669"/>
    <property type="project" value="InterPro"/>
</dbReference>
<comment type="caution">
    <text evidence="9">The sequence shown here is derived from an EMBL/GenBank/DDBJ whole genome shotgun (WGS) entry which is preliminary data.</text>
</comment>
<feature type="domain" description="Matrin-type" evidence="8">
    <location>
        <begin position="4"/>
        <end position="36"/>
    </location>
</feature>
<keyword evidence="4" id="KW-0862">Zinc</keyword>
<dbReference type="SUPFAM" id="SSF57667">
    <property type="entry name" value="beta-beta-alpha zinc fingers"/>
    <property type="match status" value="1"/>
</dbReference>
<dbReference type="GO" id="GO:0008270">
    <property type="term" value="F:zinc ion binding"/>
    <property type="evidence" value="ECO:0007669"/>
    <property type="project" value="UniProtKB-KW"/>
</dbReference>
<dbReference type="InterPro" id="IPR013085">
    <property type="entry name" value="U1-CZ_Znf_C2H2"/>
</dbReference>
<keyword evidence="5" id="KW-0694">RNA-binding</keyword>
<evidence type="ECO:0000256" key="4">
    <source>
        <dbReference type="ARBA" id="ARBA00022833"/>
    </source>
</evidence>
<dbReference type="PROSITE" id="PS50171">
    <property type="entry name" value="ZF_MATRIN"/>
    <property type="match status" value="1"/>
</dbReference>
<dbReference type="GO" id="GO:0000395">
    <property type="term" value="P:mRNA 5'-splice site recognition"/>
    <property type="evidence" value="ECO:0007669"/>
    <property type="project" value="InterPro"/>
</dbReference>
<accession>A0A9W4X9V0</accession>
<evidence type="ECO:0000256" key="2">
    <source>
        <dbReference type="ARBA" id="ARBA00022723"/>
    </source>
</evidence>
<dbReference type="InterPro" id="IPR036236">
    <property type="entry name" value="Znf_C2H2_sf"/>
</dbReference>
<dbReference type="GO" id="GO:0005685">
    <property type="term" value="C:U1 snRNP"/>
    <property type="evidence" value="ECO:0007669"/>
    <property type="project" value="InterPro"/>
</dbReference>
<dbReference type="PANTHER" id="PTHR31148">
    <property type="entry name" value="U1 SMALL NUCLEAR RIBONUCLEOPROTEIN C"/>
    <property type="match status" value="1"/>
</dbReference>
<dbReference type="EMBL" id="CANTUO010000002">
    <property type="protein sequence ID" value="CAI5757717.1"/>
    <property type="molecule type" value="Genomic_DNA"/>
</dbReference>
<keyword evidence="6" id="KW-0539">Nucleus</keyword>
<evidence type="ECO:0000256" key="3">
    <source>
        <dbReference type="ARBA" id="ARBA00022771"/>
    </source>
</evidence>
<dbReference type="InterPro" id="IPR017340">
    <property type="entry name" value="U1_snRNP-C"/>
</dbReference>
<dbReference type="Proteomes" id="UP001152885">
    <property type="component" value="Unassembled WGS sequence"/>
</dbReference>
<keyword evidence="10" id="KW-1185">Reference proteome</keyword>
<dbReference type="OrthoDB" id="76567at2759"/>
<keyword evidence="2" id="KW-0479">Metal-binding</keyword>
<keyword evidence="3" id="KW-0863">Zinc-finger</keyword>
<evidence type="ECO:0000259" key="8">
    <source>
        <dbReference type="PROSITE" id="PS50171"/>
    </source>
</evidence>
<evidence type="ECO:0000256" key="1">
    <source>
        <dbReference type="ARBA" id="ARBA00004123"/>
    </source>
</evidence>
<keyword evidence="7" id="KW-0687">Ribonucleoprotein</keyword>
<protein>
    <recommendedName>
        <fullName evidence="8">Matrin-type domain-containing protein</fullName>
    </recommendedName>
</protein>
<evidence type="ECO:0000256" key="6">
    <source>
        <dbReference type="ARBA" id="ARBA00023242"/>
    </source>
</evidence>